<accession>A0ABQ4GSR7</accession>
<dbReference type="Proteomes" id="UP000660454">
    <property type="component" value="Unassembled WGS sequence"/>
</dbReference>
<evidence type="ECO:0000313" key="2">
    <source>
        <dbReference type="EMBL" id="GIH64467.1"/>
    </source>
</evidence>
<dbReference type="CDD" id="cd02440">
    <property type="entry name" value="AdoMet_MTases"/>
    <property type="match status" value="1"/>
</dbReference>
<evidence type="ECO:0000313" key="3">
    <source>
        <dbReference type="Proteomes" id="UP000660454"/>
    </source>
</evidence>
<name>A0ABQ4GSR7_9ACTN</name>
<sequence length="270" mass="28293">MPAGDKVFQGSPTSAQQEAAETYLAQVAQHPVIRAVRATAVGMLSVASGSRVLDVGCGLGEMSRAFASMVGPAGSVTAVDLNPAMVAAARDRDPAMPADAAVKYEVADVASLGYRDEFDVVWCERVLQHVPDPAAAAGSLARAAAPGGRVCLLDVDWGALVVDGVDEALTARVLEVFQLKVRQPAAGRTLRRRLVEAGLVDPVVRSVHAVSTGLADAASVIPVLDRRQAALVAEDDRDAWFDGLALADIRGHFLMAMPVYVAVATRPFQD</sequence>
<gene>
    <name evidence="2" type="ORF">Msi02_52840</name>
</gene>
<comment type="caution">
    <text evidence="2">The sequence shown here is derived from an EMBL/GenBank/DDBJ whole genome shotgun (WGS) entry which is preliminary data.</text>
</comment>
<dbReference type="EMBL" id="BOOF01000032">
    <property type="protein sequence ID" value="GIH64467.1"/>
    <property type="molecule type" value="Genomic_DNA"/>
</dbReference>
<organism evidence="2 3">
    <name type="scientific">Microbispora siamensis</name>
    <dbReference type="NCBI Taxonomy" id="564413"/>
    <lineage>
        <taxon>Bacteria</taxon>
        <taxon>Bacillati</taxon>
        <taxon>Actinomycetota</taxon>
        <taxon>Actinomycetes</taxon>
        <taxon>Streptosporangiales</taxon>
        <taxon>Streptosporangiaceae</taxon>
        <taxon>Microbispora</taxon>
    </lineage>
</organism>
<proteinExistence type="predicted"/>
<dbReference type="InterPro" id="IPR013216">
    <property type="entry name" value="Methyltransf_11"/>
</dbReference>
<feature type="domain" description="Methyltransferase type 11" evidence="1">
    <location>
        <begin position="53"/>
        <end position="151"/>
    </location>
</feature>
<dbReference type="PANTHER" id="PTHR43861:SF1">
    <property type="entry name" value="TRANS-ACONITATE 2-METHYLTRANSFERASE"/>
    <property type="match status" value="1"/>
</dbReference>
<dbReference type="PANTHER" id="PTHR43861">
    <property type="entry name" value="TRANS-ACONITATE 2-METHYLTRANSFERASE-RELATED"/>
    <property type="match status" value="1"/>
</dbReference>
<dbReference type="Pfam" id="PF08241">
    <property type="entry name" value="Methyltransf_11"/>
    <property type="match status" value="1"/>
</dbReference>
<dbReference type="Gene3D" id="3.40.50.150">
    <property type="entry name" value="Vaccinia Virus protein VP39"/>
    <property type="match status" value="1"/>
</dbReference>
<evidence type="ECO:0000259" key="1">
    <source>
        <dbReference type="Pfam" id="PF08241"/>
    </source>
</evidence>
<keyword evidence="3" id="KW-1185">Reference proteome</keyword>
<dbReference type="InterPro" id="IPR029063">
    <property type="entry name" value="SAM-dependent_MTases_sf"/>
</dbReference>
<reference evidence="2 3" key="1">
    <citation type="submission" date="2021-01" db="EMBL/GenBank/DDBJ databases">
        <title>Whole genome shotgun sequence of Microbispora siamensis NBRC 104113.</title>
        <authorList>
            <person name="Komaki H."/>
            <person name="Tamura T."/>
        </authorList>
    </citation>
    <scope>NUCLEOTIDE SEQUENCE [LARGE SCALE GENOMIC DNA]</scope>
    <source>
        <strain evidence="2 3">NBRC 104113</strain>
    </source>
</reference>
<protein>
    <recommendedName>
        <fullName evidence="1">Methyltransferase type 11 domain-containing protein</fullName>
    </recommendedName>
</protein>
<dbReference type="SUPFAM" id="SSF53335">
    <property type="entry name" value="S-adenosyl-L-methionine-dependent methyltransferases"/>
    <property type="match status" value="1"/>
</dbReference>